<reference evidence="1" key="1">
    <citation type="submission" date="2018-04" db="EMBL/GenBank/DDBJ databases">
        <title>Transcriptome assembly of Sipha flava.</title>
        <authorList>
            <person name="Scully E.D."/>
            <person name="Geib S.M."/>
            <person name="Palmer N.A."/>
            <person name="Koch K."/>
            <person name="Bradshaw J."/>
            <person name="Heng-Moss T."/>
            <person name="Sarath G."/>
        </authorList>
    </citation>
    <scope>NUCLEOTIDE SEQUENCE</scope>
</reference>
<organism evidence="1">
    <name type="scientific">Sipha flava</name>
    <name type="common">yellow sugarcane aphid</name>
    <dbReference type="NCBI Taxonomy" id="143950"/>
    <lineage>
        <taxon>Eukaryota</taxon>
        <taxon>Metazoa</taxon>
        <taxon>Ecdysozoa</taxon>
        <taxon>Arthropoda</taxon>
        <taxon>Hexapoda</taxon>
        <taxon>Insecta</taxon>
        <taxon>Pterygota</taxon>
        <taxon>Neoptera</taxon>
        <taxon>Paraneoptera</taxon>
        <taxon>Hemiptera</taxon>
        <taxon>Sternorrhyncha</taxon>
        <taxon>Aphidomorpha</taxon>
        <taxon>Aphidoidea</taxon>
        <taxon>Aphididae</taxon>
        <taxon>Sipha</taxon>
    </lineage>
</organism>
<dbReference type="EMBL" id="GGMS01002126">
    <property type="protein sequence ID" value="MBY71329.1"/>
    <property type="molecule type" value="Transcribed_RNA"/>
</dbReference>
<sequence>MVFIGYCAVQYNNTRCVRVRAQEMKLSTRTNQSKTGSAAAKRPLYVISLFLFSPTPPPPAMMLVRLYIISHTRTHTVSFYAVPCKSTFSFRRNHRGAITPRSGSQVARVFYLRPRRPYRTIAATNTYCKCVRPLSPSPHLAILFVHTCACTGTRVVRVTIFR</sequence>
<evidence type="ECO:0000313" key="1">
    <source>
        <dbReference type="EMBL" id="MBY71329.1"/>
    </source>
</evidence>
<name>A0A2S2Q0W9_9HEMI</name>
<proteinExistence type="predicted"/>
<protein>
    <submittedName>
        <fullName evidence="1">Uncharacterized protein</fullName>
    </submittedName>
</protein>
<dbReference type="AlphaFoldDB" id="A0A2S2Q0W9"/>
<gene>
    <name evidence="1" type="ORF">g.77054</name>
</gene>
<accession>A0A2S2Q0W9</accession>